<evidence type="ECO:0000313" key="2">
    <source>
        <dbReference type="Proteomes" id="UP000218209"/>
    </source>
</evidence>
<keyword evidence="2" id="KW-1185">Reference proteome</keyword>
<dbReference type="EMBL" id="KV918819">
    <property type="protein sequence ID" value="OSX78153.1"/>
    <property type="molecule type" value="Genomic_DNA"/>
</dbReference>
<accession>A0A1X6PBW8</accession>
<sequence>MINMFAGGLFLDGGTYDTLQLFAIAPAVAFSAQNVTCRIFNLLGGTASGVPSTLTAPLDLSNLLITAEEPDSQQALTVTDYIFNASVSLAGAAGRLSRSGLIVFGVPLPVFRLQRLVFRSALDATGMDALLESMTAVTARGAVDFSGAVLRSAPVTNFFGLEEGHSLLRSVTFDAPPRWAGATVDKLWLWDVTSPPYSGEVVPDECPASATDVAFFANTSVPPMCQSVPSFRGGGSGSVCGIVGPPFPTLAPPQPRFFC</sequence>
<name>A0A1X6PBW8_PORUM</name>
<dbReference type="AlphaFoldDB" id="A0A1X6PBW8"/>
<evidence type="ECO:0000313" key="1">
    <source>
        <dbReference type="EMBL" id="OSX78153.1"/>
    </source>
</evidence>
<proteinExistence type="predicted"/>
<dbReference type="Proteomes" id="UP000218209">
    <property type="component" value="Unassembled WGS sequence"/>
</dbReference>
<gene>
    <name evidence="1" type="ORF">BU14_0118s0005</name>
</gene>
<reference evidence="1 2" key="1">
    <citation type="submission" date="2017-03" db="EMBL/GenBank/DDBJ databases">
        <title>WGS assembly of Porphyra umbilicalis.</title>
        <authorList>
            <person name="Brawley S.H."/>
            <person name="Blouin N.A."/>
            <person name="Ficko-Blean E."/>
            <person name="Wheeler G.L."/>
            <person name="Lohr M."/>
            <person name="Goodson H.V."/>
            <person name="Jenkins J.W."/>
            <person name="Blaby-Haas C.E."/>
            <person name="Helliwell K.E."/>
            <person name="Chan C."/>
            <person name="Marriage T."/>
            <person name="Bhattacharya D."/>
            <person name="Klein A.S."/>
            <person name="Badis Y."/>
            <person name="Brodie J."/>
            <person name="Cao Y."/>
            <person name="Collen J."/>
            <person name="Dittami S.M."/>
            <person name="Gachon C.M."/>
            <person name="Green B.R."/>
            <person name="Karpowicz S."/>
            <person name="Kim J.W."/>
            <person name="Kudahl U."/>
            <person name="Lin S."/>
            <person name="Michel G."/>
            <person name="Mittag M."/>
            <person name="Olson B.J."/>
            <person name="Pangilinan J."/>
            <person name="Peng Y."/>
            <person name="Qiu H."/>
            <person name="Shu S."/>
            <person name="Singer J.T."/>
            <person name="Smith A.G."/>
            <person name="Sprecher B.N."/>
            <person name="Wagner V."/>
            <person name="Wang W."/>
            <person name="Wang Z.-Y."/>
            <person name="Yan J."/>
            <person name="Yarish C."/>
            <person name="Zoeuner-Riek S."/>
            <person name="Zhuang Y."/>
            <person name="Zou Y."/>
            <person name="Lindquist E.A."/>
            <person name="Grimwood J."/>
            <person name="Barry K."/>
            <person name="Rokhsar D.S."/>
            <person name="Schmutz J."/>
            <person name="Stiller J.W."/>
            <person name="Grossman A.R."/>
            <person name="Prochnik S.E."/>
        </authorList>
    </citation>
    <scope>NUCLEOTIDE SEQUENCE [LARGE SCALE GENOMIC DNA]</scope>
    <source>
        <strain evidence="1">4086291</strain>
    </source>
</reference>
<protein>
    <submittedName>
        <fullName evidence="1">Uncharacterized protein</fullName>
    </submittedName>
</protein>
<organism evidence="1 2">
    <name type="scientific">Porphyra umbilicalis</name>
    <name type="common">Purple laver</name>
    <name type="synonym">Red alga</name>
    <dbReference type="NCBI Taxonomy" id="2786"/>
    <lineage>
        <taxon>Eukaryota</taxon>
        <taxon>Rhodophyta</taxon>
        <taxon>Bangiophyceae</taxon>
        <taxon>Bangiales</taxon>
        <taxon>Bangiaceae</taxon>
        <taxon>Porphyra</taxon>
    </lineage>
</organism>